<dbReference type="RefSeq" id="WP_095944001.1">
    <property type="nucleotide sequence ID" value="NZ_CABVJE010000008.1"/>
</dbReference>
<feature type="signal peptide" evidence="2">
    <location>
        <begin position="1"/>
        <end position="21"/>
    </location>
</feature>
<sequence length="107" mass="10762" precursor="true">MILSRLTALVLTGLLSAASFAGTIGSSTGPTNPVEKPRAPAIQSAPGMNTDGTTIDHNLPPATGTDPRVKGNDAGRQDGTNLPDKKTPGSGGVGSSTTEDEESNMSQ</sequence>
<evidence type="ECO:0000313" key="3">
    <source>
        <dbReference type="EMBL" id="VVP97780.1"/>
    </source>
</evidence>
<evidence type="ECO:0000313" key="4">
    <source>
        <dbReference type="Proteomes" id="UP000327191"/>
    </source>
</evidence>
<reference evidence="3 4" key="1">
    <citation type="submission" date="2019-09" db="EMBL/GenBank/DDBJ databases">
        <authorList>
            <person name="Chandra G."/>
            <person name="Truman W A."/>
        </authorList>
    </citation>
    <scope>NUCLEOTIDE SEQUENCE [LARGE SCALE GENOMIC DNA]</scope>
    <source>
        <strain evidence="3">PS938</strain>
    </source>
</reference>
<protein>
    <recommendedName>
        <fullName evidence="5">Secreted protein</fullName>
    </recommendedName>
</protein>
<evidence type="ECO:0000256" key="2">
    <source>
        <dbReference type="SAM" id="SignalP"/>
    </source>
</evidence>
<feature type="region of interest" description="Disordered" evidence="1">
    <location>
        <begin position="21"/>
        <end position="107"/>
    </location>
</feature>
<keyword evidence="2" id="KW-0732">Signal</keyword>
<proteinExistence type="predicted"/>
<gene>
    <name evidence="3" type="ORF">PS938_02194</name>
</gene>
<accession>A0A5E7THQ2</accession>
<feature type="compositionally biased region" description="Polar residues" evidence="1">
    <location>
        <begin position="46"/>
        <end position="56"/>
    </location>
</feature>
<feature type="chain" id="PRO_5023045713" description="Secreted protein" evidence="2">
    <location>
        <begin position="22"/>
        <end position="107"/>
    </location>
</feature>
<dbReference type="OrthoDB" id="7025276at2"/>
<organism evidence="3 4">
    <name type="scientific">Pseudomonas fluorescens</name>
    <dbReference type="NCBI Taxonomy" id="294"/>
    <lineage>
        <taxon>Bacteria</taxon>
        <taxon>Pseudomonadati</taxon>
        <taxon>Pseudomonadota</taxon>
        <taxon>Gammaproteobacteria</taxon>
        <taxon>Pseudomonadales</taxon>
        <taxon>Pseudomonadaceae</taxon>
        <taxon>Pseudomonas</taxon>
    </lineage>
</organism>
<name>A0A5E7THQ2_PSEFL</name>
<feature type="compositionally biased region" description="Basic and acidic residues" evidence="1">
    <location>
        <begin position="67"/>
        <end position="76"/>
    </location>
</feature>
<evidence type="ECO:0000256" key="1">
    <source>
        <dbReference type="SAM" id="MobiDB-lite"/>
    </source>
</evidence>
<dbReference type="EMBL" id="CABVJE010000008">
    <property type="protein sequence ID" value="VVP97780.1"/>
    <property type="molecule type" value="Genomic_DNA"/>
</dbReference>
<dbReference type="AlphaFoldDB" id="A0A5E7THQ2"/>
<feature type="compositionally biased region" description="Acidic residues" evidence="1">
    <location>
        <begin position="98"/>
        <end position="107"/>
    </location>
</feature>
<evidence type="ECO:0008006" key="5">
    <source>
        <dbReference type="Google" id="ProtNLM"/>
    </source>
</evidence>
<dbReference type="Proteomes" id="UP000327191">
    <property type="component" value="Unassembled WGS sequence"/>
</dbReference>